<dbReference type="Gene3D" id="1.10.8.60">
    <property type="match status" value="1"/>
</dbReference>
<name>A0AAD2ABT4_9LAMI</name>
<gene>
    <name evidence="5" type="ORF">FPE_LOCUS32730</name>
</gene>
<dbReference type="SUPFAM" id="SSF52540">
    <property type="entry name" value="P-loop containing nucleoside triphosphate hydrolases"/>
    <property type="match status" value="1"/>
</dbReference>
<dbReference type="InterPro" id="IPR041569">
    <property type="entry name" value="AAA_lid_3"/>
</dbReference>
<dbReference type="FunFam" id="3.40.50.1820:FF:000025">
    <property type="entry name" value="putative methylesterase 11, chloroplastic"/>
    <property type="match status" value="1"/>
</dbReference>
<dbReference type="PANTHER" id="PTHR10992:SF1023">
    <property type="entry name" value="METHYLESTERASE 11, CHLOROPLASTIC ISOFORM X1"/>
    <property type="match status" value="1"/>
</dbReference>
<accession>A0AAD2ABT4</accession>
<keyword evidence="1" id="KW-0378">Hydrolase</keyword>
<dbReference type="PANTHER" id="PTHR10992">
    <property type="entry name" value="METHYLESTERASE FAMILY MEMBER"/>
    <property type="match status" value="1"/>
</dbReference>
<sequence length="500" mass="55215">MAEEEVQARSGCFDEVLYDPLLDSEGRHEILQIHTRKLNTKLDYEVDLRQIAEGTKGFSGADLANLCRRVGMIALSEDMSATAVYYRHFQTALRSVKEPPTVKAACIKQKSKGTEKLLLGAIPAIVLITFAVQKISKESSSDQLPPWISNSDNKKSRKLASSSSKKGEIIDDSYIKQQALVASMLYHHHMQNGDLLNLDRSISVKHPPPSSNKLKKLQKRSYSVSDSSSKALQIIHQDVGTEESDKMHFVLVHGGGFGAWCWYKIIALLKESKHEVEAIELTGSGLNSCDINCITTLAEYAKPLTDFLAKLEDGNKVILVGHDFGGACVSYAMELYPAKVSKAIFVAAAMLNSGQSILDVFSQKSCLNDLNQRAWKFSYANGKSHPPTAIDLDKSLLDDFLFNRTSAKDIALASVSMRQVPFAPLADKISLSTANYGSIPSFYIKTEEDFAIPLPLQEAMIKSNQPKQVFQIKGSDHSPFFSKPQALHRLLIEVSKITSV</sequence>
<dbReference type="GO" id="GO:0009696">
    <property type="term" value="P:salicylic acid metabolic process"/>
    <property type="evidence" value="ECO:0007669"/>
    <property type="project" value="TreeGrafter"/>
</dbReference>
<dbReference type="Proteomes" id="UP000834106">
    <property type="component" value="Chromosome 21"/>
</dbReference>
<evidence type="ECO:0008006" key="7">
    <source>
        <dbReference type="Google" id="ProtNLM"/>
    </source>
</evidence>
<dbReference type="InterPro" id="IPR045889">
    <property type="entry name" value="MES/HNL"/>
</dbReference>
<dbReference type="GO" id="GO:0080031">
    <property type="term" value="F:methyl salicylate esterase activity"/>
    <property type="evidence" value="ECO:0007669"/>
    <property type="project" value="TreeGrafter"/>
</dbReference>
<feature type="domain" description="AAA ATPase AAA+ lid" evidence="4">
    <location>
        <begin position="45"/>
        <end position="81"/>
    </location>
</feature>
<dbReference type="GO" id="GO:0080032">
    <property type="term" value="F:methyl jasmonate esterase activity"/>
    <property type="evidence" value="ECO:0007669"/>
    <property type="project" value="TreeGrafter"/>
</dbReference>
<dbReference type="InterPro" id="IPR029058">
    <property type="entry name" value="AB_hydrolase_fold"/>
</dbReference>
<feature type="region of interest" description="Disordered" evidence="2">
    <location>
        <begin position="141"/>
        <end position="164"/>
    </location>
</feature>
<dbReference type="SUPFAM" id="SSF53474">
    <property type="entry name" value="alpha/beta-Hydrolases"/>
    <property type="match status" value="1"/>
</dbReference>
<proteinExistence type="predicted"/>
<protein>
    <recommendedName>
        <fullName evidence="7">AB hydrolase-1 domain-containing protein</fullName>
    </recommendedName>
</protein>
<organism evidence="5 6">
    <name type="scientific">Fraxinus pennsylvanica</name>
    <dbReference type="NCBI Taxonomy" id="56036"/>
    <lineage>
        <taxon>Eukaryota</taxon>
        <taxon>Viridiplantae</taxon>
        <taxon>Streptophyta</taxon>
        <taxon>Embryophyta</taxon>
        <taxon>Tracheophyta</taxon>
        <taxon>Spermatophyta</taxon>
        <taxon>Magnoliopsida</taxon>
        <taxon>eudicotyledons</taxon>
        <taxon>Gunneridae</taxon>
        <taxon>Pentapetalae</taxon>
        <taxon>asterids</taxon>
        <taxon>lamiids</taxon>
        <taxon>Lamiales</taxon>
        <taxon>Oleaceae</taxon>
        <taxon>Oleeae</taxon>
        <taxon>Fraxinus</taxon>
    </lineage>
</organism>
<dbReference type="InterPro" id="IPR027417">
    <property type="entry name" value="P-loop_NTPase"/>
</dbReference>
<dbReference type="Pfam" id="PF17862">
    <property type="entry name" value="AAA_lid_3"/>
    <property type="match status" value="1"/>
</dbReference>
<dbReference type="AlphaFoldDB" id="A0AAD2ABT4"/>
<feature type="domain" description="AB hydrolase-1" evidence="3">
    <location>
        <begin position="249"/>
        <end position="487"/>
    </location>
</feature>
<dbReference type="Pfam" id="PF12697">
    <property type="entry name" value="Abhydrolase_6"/>
    <property type="match status" value="1"/>
</dbReference>
<evidence type="ECO:0000259" key="4">
    <source>
        <dbReference type="Pfam" id="PF17862"/>
    </source>
</evidence>
<dbReference type="GO" id="GO:0080030">
    <property type="term" value="F:methyl indole-3-acetate esterase activity"/>
    <property type="evidence" value="ECO:0007669"/>
    <property type="project" value="TreeGrafter"/>
</dbReference>
<dbReference type="GO" id="GO:0009694">
    <property type="term" value="P:jasmonic acid metabolic process"/>
    <property type="evidence" value="ECO:0007669"/>
    <property type="project" value="TreeGrafter"/>
</dbReference>
<evidence type="ECO:0000256" key="1">
    <source>
        <dbReference type="ARBA" id="ARBA00022801"/>
    </source>
</evidence>
<dbReference type="Gene3D" id="3.40.50.1820">
    <property type="entry name" value="alpha/beta hydrolase"/>
    <property type="match status" value="1"/>
</dbReference>
<evidence type="ECO:0000259" key="3">
    <source>
        <dbReference type="Pfam" id="PF12697"/>
    </source>
</evidence>
<dbReference type="InterPro" id="IPR000073">
    <property type="entry name" value="AB_hydrolase_1"/>
</dbReference>
<reference evidence="5" key="1">
    <citation type="submission" date="2023-05" db="EMBL/GenBank/DDBJ databases">
        <authorList>
            <person name="Huff M."/>
        </authorList>
    </citation>
    <scope>NUCLEOTIDE SEQUENCE</scope>
</reference>
<evidence type="ECO:0000313" key="5">
    <source>
        <dbReference type="EMBL" id="CAI9785300.1"/>
    </source>
</evidence>
<evidence type="ECO:0000256" key="2">
    <source>
        <dbReference type="SAM" id="MobiDB-lite"/>
    </source>
</evidence>
<keyword evidence="6" id="KW-1185">Reference proteome</keyword>
<dbReference type="EMBL" id="OU503056">
    <property type="protein sequence ID" value="CAI9785300.1"/>
    <property type="molecule type" value="Genomic_DNA"/>
</dbReference>
<evidence type="ECO:0000313" key="6">
    <source>
        <dbReference type="Proteomes" id="UP000834106"/>
    </source>
</evidence>